<dbReference type="PATRIC" id="fig|1123269.5.peg.1936"/>
<dbReference type="Proteomes" id="UP000018851">
    <property type="component" value="Chromosome"/>
</dbReference>
<organism evidence="1 2">
    <name type="scientific">Sphingomonas sanxanigenens DSM 19645 = NX02</name>
    <dbReference type="NCBI Taxonomy" id="1123269"/>
    <lineage>
        <taxon>Bacteria</taxon>
        <taxon>Pseudomonadati</taxon>
        <taxon>Pseudomonadota</taxon>
        <taxon>Alphaproteobacteria</taxon>
        <taxon>Sphingomonadales</taxon>
        <taxon>Sphingomonadaceae</taxon>
        <taxon>Sphingomonas</taxon>
    </lineage>
</organism>
<dbReference type="eggNOG" id="ENOG5033F4C">
    <property type="taxonomic scope" value="Bacteria"/>
</dbReference>
<dbReference type="OrthoDB" id="7452082at2"/>
<sequence length="113" mass="12174">MTHNSTTPLIAGTEALPYIEMTEDEFLARFHPMPNHLSDTAGFDFGEGGCLFEASGPELAFVRAQPPAKVWTVIEGDDGLEITDGMHVVNRLGYLVTVRCCPPNVAVSVPLDG</sequence>
<gene>
    <name evidence="1" type="ORF">NX02_09960</name>
</gene>
<evidence type="ECO:0000313" key="2">
    <source>
        <dbReference type="Proteomes" id="UP000018851"/>
    </source>
</evidence>
<protein>
    <submittedName>
        <fullName evidence="1">Uncharacterized protein</fullName>
    </submittedName>
</protein>
<name>W0AB47_9SPHN</name>
<proteinExistence type="predicted"/>
<dbReference type="RefSeq" id="WP_025291946.1">
    <property type="nucleotide sequence ID" value="NZ_CP006644.1"/>
</dbReference>
<dbReference type="AlphaFoldDB" id="W0AB47"/>
<evidence type="ECO:0000313" key="1">
    <source>
        <dbReference type="EMBL" id="AHE53712.1"/>
    </source>
</evidence>
<dbReference type="EMBL" id="CP006644">
    <property type="protein sequence ID" value="AHE53712.1"/>
    <property type="molecule type" value="Genomic_DNA"/>
</dbReference>
<accession>W0AB47</accession>
<dbReference type="HOGENOM" id="CLU_2131944_0_0_5"/>
<dbReference type="STRING" id="1123269.NX02_09960"/>
<dbReference type="KEGG" id="ssan:NX02_09960"/>
<keyword evidence="2" id="KW-1185">Reference proteome</keyword>
<reference evidence="1 2" key="1">
    <citation type="submission" date="2013-07" db="EMBL/GenBank/DDBJ databases">
        <title>Completed genome of Sphingomonas sanxanigenens NX02.</title>
        <authorList>
            <person name="Ma T."/>
            <person name="Huang H."/>
            <person name="Wu M."/>
            <person name="Li X."/>
            <person name="Li G."/>
        </authorList>
    </citation>
    <scope>NUCLEOTIDE SEQUENCE [LARGE SCALE GENOMIC DNA]</scope>
    <source>
        <strain evidence="1 2">NX02</strain>
    </source>
</reference>